<dbReference type="Proteomes" id="UP000747399">
    <property type="component" value="Unassembled WGS sequence"/>
</dbReference>
<evidence type="ECO:0000313" key="3">
    <source>
        <dbReference type="Proteomes" id="UP000747399"/>
    </source>
</evidence>
<dbReference type="PANTHER" id="PTHR22916:SF3">
    <property type="entry name" value="UDP-GLCNAC:BETAGAL BETA-1,3-N-ACETYLGLUCOSAMINYLTRANSFERASE-LIKE PROTEIN 1"/>
    <property type="match status" value="1"/>
</dbReference>
<gene>
    <name evidence="2" type="ORF">Vafri_5192</name>
</gene>
<sequence>MNPIIKYRNFIMLMSCLHNRKLRLVCWTWLVCMVFAETSAGPDGNPLQSCKVFQTVISDYERQTLRYLIQGIQAIDASLGSLRLGRSYPSANAPPSEAALQSSKDDMYSQLRDLLHAASIPSQAGLSGIDAAVALAMSCMSSQLLPASYTGRPVVSIMMNYFKRHHVVKEIAENMRAACLSVSMSCELVVNVDNPEEAGAWANEAGFVVPVFSANLHESRGYNRAARLARGKYLVVWQDDQIPPPTGVWLLQMVRLFETYPRLGILGMNTYRICRQKEVTNRWGPPGWDPDPRTGVTWTFVHFADFAPMAIVASVFWELGGLEEGFSRPGDCGITGDWELCARAWVAGWQVGHFAWEGRKGDPKPGSTHTSVGAVACWNRQMDVGGGSFTKRYIHPVFIQDMCERVWAHNILTFTLPSPNRCPYGEQTRGWANCTVPPAGQRTAFAAQMQVQLPFELDPKTG</sequence>
<name>A0A8J4AVK1_9CHLO</name>
<dbReference type="SUPFAM" id="SSF53448">
    <property type="entry name" value="Nucleotide-diphospho-sugar transferases"/>
    <property type="match status" value="1"/>
</dbReference>
<keyword evidence="1" id="KW-0732">Signal</keyword>
<dbReference type="PANTHER" id="PTHR22916">
    <property type="entry name" value="GLYCOSYLTRANSFERASE"/>
    <property type="match status" value="1"/>
</dbReference>
<dbReference type="GO" id="GO:0016757">
    <property type="term" value="F:glycosyltransferase activity"/>
    <property type="evidence" value="ECO:0007669"/>
    <property type="project" value="UniProtKB-ARBA"/>
</dbReference>
<reference evidence="2" key="1">
    <citation type="journal article" date="2021" name="Proc. Natl. Acad. Sci. U.S.A.">
        <title>Three genomes in the algal genus Volvox reveal the fate of a haploid sex-determining region after a transition to homothallism.</title>
        <authorList>
            <person name="Yamamoto K."/>
            <person name="Hamaji T."/>
            <person name="Kawai-Toyooka H."/>
            <person name="Matsuzaki R."/>
            <person name="Takahashi F."/>
            <person name="Nishimura Y."/>
            <person name="Kawachi M."/>
            <person name="Noguchi H."/>
            <person name="Minakuchi Y."/>
            <person name="Umen J.G."/>
            <person name="Toyoda A."/>
            <person name="Nozaki H."/>
        </authorList>
    </citation>
    <scope>NUCLEOTIDE SEQUENCE</scope>
    <source>
        <strain evidence="2">NIES-3780</strain>
    </source>
</reference>
<evidence type="ECO:0000313" key="2">
    <source>
        <dbReference type="EMBL" id="GIL48765.1"/>
    </source>
</evidence>
<evidence type="ECO:0000256" key="1">
    <source>
        <dbReference type="SAM" id="SignalP"/>
    </source>
</evidence>
<feature type="chain" id="PRO_5035261051" description="Glycosyltransferase 2-like domain-containing protein" evidence="1">
    <location>
        <begin position="41"/>
        <end position="462"/>
    </location>
</feature>
<dbReference type="Gene3D" id="3.90.550.10">
    <property type="entry name" value="Spore Coat Polysaccharide Biosynthesis Protein SpsA, Chain A"/>
    <property type="match status" value="1"/>
</dbReference>
<dbReference type="InterPro" id="IPR029044">
    <property type="entry name" value="Nucleotide-diphossugar_trans"/>
</dbReference>
<keyword evidence="3" id="KW-1185">Reference proteome</keyword>
<protein>
    <recommendedName>
        <fullName evidence="4">Glycosyltransferase 2-like domain-containing protein</fullName>
    </recommendedName>
</protein>
<organism evidence="2 3">
    <name type="scientific">Volvox africanus</name>
    <dbReference type="NCBI Taxonomy" id="51714"/>
    <lineage>
        <taxon>Eukaryota</taxon>
        <taxon>Viridiplantae</taxon>
        <taxon>Chlorophyta</taxon>
        <taxon>core chlorophytes</taxon>
        <taxon>Chlorophyceae</taxon>
        <taxon>CS clade</taxon>
        <taxon>Chlamydomonadales</taxon>
        <taxon>Volvocaceae</taxon>
        <taxon>Volvox</taxon>
    </lineage>
</organism>
<accession>A0A8J4AVK1</accession>
<feature type="signal peptide" evidence="1">
    <location>
        <begin position="1"/>
        <end position="40"/>
    </location>
</feature>
<dbReference type="AlphaFoldDB" id="A0A8J4AVK1"/>
<proteinExistence type="predicted"/>
<dbReference type="EMBL" id="BNCO01000006">
    <property type="protein sequence ID" value="GIL48765.1"/>
    <property type="molecule type" value="Genomic_DNA"/>
</dbReference>
<comment type="caution">
    <text evidence="2">The sequence shown here is derived from an EMBL/GenBank/DDBJ whole genome shotgun (WGS) entry which is preliminary data.</text>
</comment>
<evidence type="ECO:0008006" key="4">
    <source>
        <dbReference type="Google" id="ProtNLM"/>
    </source>
</evidence>